<feature type="transmembrane region" description="Helical" evidence="7">
    <location>
        <begin position="81"/>
        <end position="100"/>
    </location>
</feature>
<evidence type="ECO:0000256" key="3">
    <source>
        <dbReference type="ARBA" id="ARBA00022475"/>
    </source>
</evidence>
<dbReference type="EMBL" id="CP088295">
    <property type="protein sequence ID" value="UUY02736.1"/>
    <property type="molecule type" value="Genomic_DNA"/>
</dbReference>
<dbReference type="InterPro" id="IPR020846">
    <property type="entry name" value="MFS_dom"/>
</dbReference>
<keyword evidence="2" id="KW-0813">Transport</keyword>
<keyword evidence="4 7" id="KW-0812">Transmembrane</keyword>
<feature type="domain" description="Major facilitator superfamily (MFS) profile" evidence="8">
    <location>
        <begin position="15"/>
        <end position="467"/>
    </location>
</feature>
<reference evidence="10" key="1">
    <citation type="submission" date="2021-11" db="EMBL/GenBank/DDBJ databases">
        <title>Cultivation dependent microbiological survey of springs from the worlds oldest radium mine currently devoted to the extraction of radon-saturated water.</title>
        <authorList>
            <person name="Kapinusova G."/>
            <person name="Smrhova T."/>
            <person name="Strejcek M."/>
            <person name="Suman J."/>
            <person name="Jani K."/>
            <person name="Pajer P."/>
            <person name="Uhlik O."/>
        </authorList>
    </citation>
    <scope>NUCLEOTIDE SEQUENCE [LARGE SCALE GENOMIC DNA]</scope>
    <source>
        <strain evidence="10">J379</strain>
    </source>
</reference>
<keyword evidence="3" id="KW-1003">Cell membrane</keyword>
<feature type="transmembrane region" description="Helical" evidence="7">
    <location>
        <begin position="337"/>
        <end position="357"/>
    </location>
</feature>
<dbReference type="InterPro" id="IPR036259">
    <property type="entry name" value="MFS_trans_sf"/>
</dbReference>
<dbReference type="InterPro" id="IPR004638">
    <property type="entry name" value="EmrB-like"/>
</dbReference>
<dbReference type="Pfam" id="PF07690">
    <property type="entry name" value="MFS_1"/>
    <property type="match status" value="1"/>
</dbReference>
<organism evidence="9 10">
    <name type="scientific">Svornostia abyssi</name>
    <dbReference type="NCBI Taxonomy" id="2898438"/>
    <lineage>
        <taxon>Bacteria</taxon>
        <taxon>Bacillati</taxon>
        <taxon>Actinomycetota</taxon>
        <taxon>Thermoleophilia</taxon>
        <taxon>Solirubrobacterales</taxon>
        <taxon>Baekduiaceae</taxon>
        <taxon>Svornostia</taxon>
    </lineage>
</organism>
<dbReference type="Proteomes" id="UP001058860">
    <property type="component" value="Chromosome"/>
</dbReference>
<dbReference type="RefSeq" id="WP_353863259.1">
    <property type="nucleotide sequence ID" value="NZ_CP088295.1"/>
</dbReference>
<sequence length="497" mass="50264">MTDVSQPAARSPMWVMAPVALAAFITSLDNTVINIALPALREDLGLSLSGLQWVVTSYILVFASLLLVGGRLTDMMGRRRAMIVGFLIFAGASLAAGLAPSGEALVAARVVQGAGAALILPASLSVIASDLEGEARDLGAGIWTAAIAIALFLGPVVGGAISEYLHWSWIFFLNVPVGALAIAMVVVNVPDRGGRAAGSVLARLDPPGLALSTLALLAVTYALVQGNEEGFGSQSIIAAFVVAIAASAAFMAVESRARFPLVDVSLFRNRVFAGGTAAQVLWGLSINGVFFFTSLYIQDVLNLSPTQAGLVFVPLALFLVVGVGIAPRLVTAFGANITVAAGMVVIAVGLLPIVVLGSGVPQQLLGCAIVGLGSGLTTPLTSAILGVMPEDRAGIGSAVVAVAREISGVLGIAIIGAILAARQASALAEGSSASDAFLDGHVMGLLGATVLVLLGALVSALTLPRSRAEAARERESIAVGAAVPIPAATEPAPRALH</sequence>
<dbReference type="Gene3D" id="1.20.1720.10">
    <property type="entry name" value="Multidrug resistance protein D"/>
    <property type="match status" value="1"/>
</dbReference>
<feature type="transmembrane region" description="Helical" evidence="7">
    <location>
        <begin position="399"/>
        <end position="421"/>
    </location>
</feature>
<gene>
    <name evidence="9" type="ORF">LRS13_18910</name>
</gene>
<accession>A0ABY5PDR0</accession>
<keyword evidence="5 7" id="KW-1133">Transmembrane helix</keyword>
<dbReference type="Gene3D" id="1.20.1250.20">
    <property type="entry name" value="MFS general substrate transporter like domains"/>
    <property type="match status" value="1"/>
</dbReference>
<feature type="transmembrane region" description="Helical" evidence="7">
    <location>
        <begin position="167"/>
        <end position="187"/>
    </location>
</feature>
<feature type="transmembrane region" description="Helical" evidence="7">
    <location>
        <begin position="309"/>
        <end position="330"/>
    </location>
</feature>
<evidence type="ECO:0000256" key="6">
    <source>
        <dbReference type="ARBA" id="ARBA00023136"/>
    </source>
</evidence>
<dbReference type="PRINTS" id="PR01036">
    <property type="entry name" value="TCRTETB"/>
</dbReference>
<evidence type="ECO:0000256" key="5">
    <source>
        <dbReference type="ARBA" id="ARBA00022989"/>
    </source>
</evidence>
<evidence type="ECO:0000313" key="10">
    <source>
        <dbReference type="Proteomes" id="UP001058860"/>
    </source>
</evidence>
<dbReference type="PANTHER" id="PTHR42718">
    <property type="entry name" value="MAJOR FACILITATOR SUPERFAMILY MULTIDRUG TRANSPORTER MFSC"/>
    <property type="match status" value="1"/>
</dbReference>
<evidence type="ECO:0000313" key="9">
    <source>
        <dbReference type="EMBL" id="UUY02736.1"/>
    </source>
</evidence>
<feature type="transmembrane region" description="Helical" evidence="7">
    <location>
        <begin position="441"/>
        <end position="463"/>
    </location>
</feature>
<evidence type="ECO:0000256" key="7">
    <source>
        <dbReference type="SAM" id="Phobius"/>
    </source>
</evidence>
<feature type="transmembrane region" description="Helical" evidence="7">
    <location>
        <begin position="106"/>
        <end position="128"/>
    </location>
</feature>
<feature type="transmembrane region" description="Helical" evidence="7">
    <location>
        <begin position="363"/>
        <end position="387"/>
    </location>
</feature>
<feature type="transmembrane region" description="Helical" evidence="7">
    <location>
        <begin position="49"/>
        <end position="69"/>
    </location>
</feature>
<proteinExistence type="predicted"/>
<name>A0ABY5PDR0_9ACTN</name>
<feature type="transmembrane region" description="Helical" evidence="7">
    <location>
        <begin position="12"/>
        <end position="37"/>
    </location>
</feature>
<evidence type="ECO:0000256" key="1">
    <source>
        <dbReference type="ARBA" id="ARBA00004651"/>
    </source>
</evidence>
<dbReference type="NCBIfam" id="TIGR00711">
    <property type="entry name" value="efflux_EmrB"/>
    <property type="match status" value="1"/>
</dbReference>
<feature type="transmembrane region" description="Helical" evidence="7">
    <location>
        <begin position="236"/>
        <end position="253"/>
    </location>
</feature>
<keyword evidence="10" id="KW-1185">Reference proteome</keyword>
<dbReference type="SUPFAM" id="SSF103473">
    <property type="entry name" value="MFS general substrate transporter"/>
    <property type="match status" value="1"/>
</dbReference>
<keyword evidence="6 7" id="KW-0472">Membrane</keyword>
<dbReference type="PANTHER" id="PTHR42718:SF46">
    <property type="entry name" value="BLR6921 PROTEIN"/>
    <property type="match status" value="1"/>
</dbReference>
<protein>
    <submittedName>
        <fullName evidence="9">MFS transporter</fullName>
    </submittedName>
</protein>
<evidence type="ECO:0000256" key="2">
    <source>
        <dbReference type="ARBA" id="ARBA00022448"/>
    </source>
</evidence>
<feature type="transmembrane region" description="Helical" evidence="7">
    <location>
        <begin position="140"/>
        <end position="161"/>
    </location>
</feature>
<feature type="transmembrane region" description="Helical" evidence="7">
    <location>
        <begin position="274"/>
        <end position="297"/>
    </location>
</feature>
<dbReference type="InterPro" id="IPR011701">
    <property type="entry name" value="MFS"/>
</dbReference>
<comment type="subcellular location">
    <subcellularLocation>
        <location evidence="1">Cell membrane</location>
        <topology evidence="1">Multi-pass membrane protein</topology>
    </subcellularLocation>
</comment>
<dbReference type="CDD" id="cd17321">
    <property type="entry name" value="MFS_MMR_MDR_like"/>
    <property type="match status" value="1"/>
</dbReference>
<evidence type="ECO:0000256" key="4">
    <source>
        <dbReference type="ARBA" id="ARBA00022692"/>
    </source>
</evidence>
<evidence type="ECO:0000259" key="8">
    <source>
        <dbReference type="PROSITE" id="PS50850"/>
    </source>
</evidence>
<feature type="transmembrane region" description="Helical" evidence="7">
    <location>
        <begin position="208"/>
        <end position="224"/>
    </location>
</feature>
<dbReference type="PROSITE" id="PS50850">
    <property type="entry name" value="MFS"/>
    <property type="match status" value="1"/>
</dbReference>